<protein>
    <submittedName>
        <fullName evidence="5">NAD(P)H-dependent FMN reductase</fullName>
    </submittedName>
</protein>
<sequence>MKVLAISAGMGQPSATRMLVDRLAAATVKHAGAAGLELDEPIEVIELRDIATELMSSEISRVPSPRVAGAIESVEAADTLIVVSPIYNTQPAALLSLFFEVADDAILRGKPVLLGATGGTARHSLAIDRALLPLFHYLHALVVPTSIFAATDDWGSPASLDKRTEDAAGSFVGLLAMRAGVPNTDELSGSDTDKASHGDDDFELENDFETMLKSI</sequence>
<dbReference type="GO" id="GO:0016491">
    <property type="term" value="F:oxidoreductase activity"/>
    <property type="evidence" value="ECO:0007669"/>
    <property type="project" value="UniProtKB-KW"/>
</dbReference>
<dbReference type="InterPro" id="IPR023932">
    <property type="entry name" value="CE1759_FMN_reduct"/>
</dbReference>
<dbReference type="InterPro" id="IPR029039">
    <property type="entry name" value="Flavoprotein-like_sf"/>
</dbReference>
<evidence type="ECO:0000256" key="3">
    <source>
        <dbReference type="ARBA" id="ARBA00023002"/>
    </source>
</evidence>
<evidence type="ECO:0000259" key="4">
    <source>
        <dbReference type="Pfam" id="PF03358"/>
    </source>
</evidence>
<dbReference type="InterPro" id="IPR051814">
    <property type="entry name" value="NAD(P)H-dep_FMN_reductase"/>
</dbReference>
<gene>
    <name evidence="5" type="ORF">PFCIRM138_08930</name>
</gene>
<evidence type="ECO:0000256" key="1">
    <source>
        <dbReference type="ARBA" id="ARBA00022630"/>
    </source>
</evidence>
<dbReference type="Gene3D" id="3.40.50.360">
    <property type="match status" value="1"/>
</dbReference>
<evidence type="ECO:0000313" key="5">
    <source>
        <dbReference type="EMBL" id="CEP25627.1"/>
    </source>
</evidence>
<evidence type="ECO:0000256" key="2">
    <source>
        <dbReference type="ARBA" id="ARBA00022643"/>
    </source>
</evidence>
<proteinExistence type="predicted"/>
<dbReference type="GeneID" id="61222706"/>
<organism evidence="5">
    <name type="scientific">Propionibacterium freudenreichii subsp. freudenreichii</name>
    <dbReference type="NCBI Taxonomy" id="66712"/>
    <lineage>
        <taxon>Bacteria</taxon>
        <taxon>Bacillati</taxon>
        <taxon>Actinomycetota</taxon>
        <taxon>Actinomycetes</taxon>
        <taxon>Propionibacteriales</taxon>
        <taxon>Propionibacteriaceae</taxon>
        <taxon>Propionibacterium</taxon>
    </lineage>
</organism>
<reference evidence="5" key="1">
    <citation type="submission" date="2014-08" db="EMBL/GenBank/DDBJ databases">
        <authorList>
            <person name="Falentin Helene"/>
        </authorList>
    </citation>
    <scope>NUCLEOTIDE SEQUENCE</scope>
</reference>
<dbReference type="Pfam" id="PF03358">
    <property type="entry name" value="FMN_red"/>
    <property type="match status" value="1"/>
</dbReference>
<dbReference type="RefSeq" id="WP_013160510.1">
    <property type="nucleotide sequence ID" value="NZ_HG975455.1"/>
</dbReference>
<dbReference type="PANTHER" id="PTHR43408:SF2">
    <property type="entry name" value="FMN REDUCTASE (NADPH)"/>
    <property type="match status" value="1"/>
</dbReference>
<name>A0A068VSJ5_PROFF</name>
<dbReference type="EMBL" id="LM676379">
    <property type="protein sequence ID" value="CEP25627.1"/>
    <property type="molecule type" value="Genomic_DNA"/>
</dbReference>
<feature type="domain" description="NADPH-dependent FMN reductase-like" evidence="4">
    <location>
        <begin position="1"/>
        <end position="153"/>
    </location>
</feature>
<dbReference type="SUPFAM" id="SSF52218">
    <property type="entry name" value="Flavoproteins"/>
    <property type="match status" value="1"/>
</dbReference>
<keyword evidence="3" id="KW-0560">Oxidoreductase</keyword>
<accession>A0A068VSJ5</accession>
<dbReference type="PANTHER" id="PTHR43408">
    <property type="entry name" value="FMN REDUCTASE (NADPH)"/>
    <property type="match status" value="1"/>
</dbReference>
<dbReference type="AlphaFoldDB" id="A0A068VSJ5"/>
<keyword evidence="1" id="KW-0285">Flavoprotein</keyword>
<dbReference type="NCBIfam" id="TIGR04037">
    <property type="entry name" value="LLM_duo_CE1759"/>
    <property type="match status" value="1"/>
</dbReference>
<dbReference type="InterPro" id="IPR005025">
    <property type="entry name" value="FMN_Rdtase-like_dom"/>
</dbReference>
<keyword evidence="2" id="KW-0288">FMN</keyword>